<protein>
    <submittedName>
        <fullName evidence="2">Uncharacterized protein</fullName>
    </submittedName>
</protein>
<dbReference type="PANTHER" id="PTHR47481">
    <property type="match status" value="1"/>
</dbReference>
<keyword evidence="3" id="KW-1185">Reference proteome</keyword>
<dbReference type="AlphaFoldDB" id="A0A8T3BW76"/>
<evidence type="ECO:0000313" key="2">
    <source>
        <dbReference type="EMBL" id="KAI0523204.1"/>
    </source>
</evidence>
<organism evidence="2 3">
    <name type="scientific">Dendrobium nobile</name>
    <name type="common">Orchid</name>
    <dbReference type="NCBI Taxonomy" id="94219"/>
    <lineage>
        <taxon>Eukaryota</taxon>
        <taxon>Viridiplantae</taxon>
        <taxon>Streptophyta</taxon>
        <taxon>Embryophyta</taxon>
        <taxon>Tracheophyta</taxon>
        <taxon>Spermatophyta</taxon>
        <taxon>Magnoliopsida</taxon>
        <taxon>Liliopsida</taxon>
        <taxon>Asparagales</taxon>
        <taxon>Orchidaceae</taxon>
        <taxon>Epidendroideae</taxon>
        <taxon>Malaxideae</taxon>
        <taxon>Dendrobiinae</taxon>
        <taxon>Dendrobium</taxon>
    </lineage>
</organism>
<proteinExistence type="predicted"/>
<accession>A0A8T3BW76</accession>
<gene>
    <name evidence="2" type="ORF">KFK09_005598</name>
</gene>
<evidence type="ECO:0000256" key="1">
    <source>
        <dbReference type="SAM" id="MobiDB-lite"/>
    </source>
</evidence>
<dbReference type="EMBL" id="JAGYWB010000005">
    <property type="protein sequence ID" value="KAI0523204.1"/>
    <property type="molecule type" value="Genomic_DNA"/>
</dbReference>
<dbReference type="PANTHER" id="PTHR47481:SF28">
    <property type="entry name" value="RETROTRANSPOSON COPIA-LIKE N-TERMINAL DOMAIN-CONTAINING PROTEIN"/>
    <property type="match status" value="1"/>
</dbReference>
<reference evidence="2" key="1">
    <citation type="journal article" date="2022" name="Front. Genet.">
        <title>Chromosome-Scale Assembly of the Dendrobium nobile Genome Provides Insights Into the Molecular Mechanism of the Biosynthesis of the Medicinal Active Ingredient of Dendrobium.</title>
        <authorList>
            <person name="Xu Q."/>
            <person name="Niu S.-C."/>
            <person name="Li K.-L."/>
            <person name="Zheng P.-J."/>
            <person name="Zhang X.-J."/>
            <person name="Jia Y."/>
            <person name="Liu Y."/>
            <person name="Niu Y.-X."/>
            <person name="Yu L.-H."/>
            <person name="Chen D.-F."/>
            <person name="Zhang G.-Q."/>
        </authorList>
    </citation>
    <scope>NUCLEOTIDE SEQUENCE</scope>
    <source>
        <tissue evidence="2">Leaf</tissue>
    </source>
</reference>
<dbReference type="Proteomes" id="UP000829196">
    <property type="component" value="Unassembled WGS sequence"/>
</dbReference>
<comment type="caution">
    <text evidence="2">The sequence shown here is derived from an EMBL/GenBank/DDBJ whole genome shotgun (WGS) entry which is preliminary data.</text>
</comment>
<feature type="region of interest" description="Disordered" evidence="1">
    <location>
        <begin position="63"/>
        <end position="87"/>
    </location>
</feature>
<sequence>MIYILNRLPPSYQSFKTSIRTMQISLSLDNLYALLISEEIHLQTEALKFSTIADNQAALYATRGRGRHGQSRSAPDGTQQSRYGQQQSNTCQICKKKGHTADVCWHCLNANYNPTQNAS</sequence>
<evidence type="ECO:0000313" key="3">
    <source>
        <dbReference type="Proteomes" id="UP000829196"/>
    </source>
</evidence>
<feature type="compositionally biased region" description="Polar residues" evidence="1">
    <location>
        <begin position="71"/>
        <end position="87"/>
    </location>
</feature>
<name>A0A8T3BW76_DENNO</name>